<protein>
    <submittedName>
        <fullName evidence="2">Kinesin-associated protein 3-like</fullName>
    </submittedName>
</protein>
<dbReference type="PANTHER" id="PTHR15605:SF2">
    <property type="entry name" value="KINESIN-ASSOCIATED PROTEIN 3"/>
    <property type="match status" value="1"/>
</dbReference>
<dbReference type="SMART" id="SM01297">
    <property type="entry name" value="KAP"/>
    <property type="match status" value="1"/>
</dbReference>
<feature type="repeat" description="ARM" evidence="1">
    <location>
        <begin position="588"/>
        <end position="628"/>
    </location>
</feature>
<dbReference type="PROSITE" id="PS50176">
    <property type="entry name" value="ARM_REPEAT"/>
    <property type="match status" value="1"/>
</dbReference>
<dbReference type="PANTHER" id="PTHR15605">
    <property type="entry name" value="KINESIN-ASSOCIATED PROTEINS"/>
    <property type="match status" value="1"/>
</dbReference>
<organism evidence="2 3">
    <name type="scientific">Gouania willdenowi</name>
    <name type="common">Blunt-snouted clingfish</name>
    <name type="synonym">Lepadogaster willdenowi</name>
    <dbReference type="NCBI Taxonomy" id="441366"/>
    <lineage>
        <taxon>Eukaryota</taxon>
        <taxon>Metazoa</taxon>
        <taxon>Chordata</taxon>
        <taxon>Craniata</taxon>
        <taxon>Vertebrata</taxon>
        <taxon>Euteleostomi</taxon>
        <taxon>Actinopterygii</taxon>
        <taxon>Neopterygii</taxon>
        <taxon>Teleostei</taxon>
        <taxon>Neoteleostei</taxon>
        <taxon>Acanthomorphata</taxon>
        <taxon>Ovalentaria</taxon>
        <taxon>Blenniimorphae</taxon>
        <taxon>Blenniiformes</taxon>
        <taxon>Gobiesocoidei</taxon>
        <taxon>Gobiesocidae</taxon>
        <taxon>Gobiesocinae</taxon>
        <taxon>Gouania</taxon>
    </lineage>
</organism>
<dbReference type="GO" id="GO:0019894">
    <property type="term" value="F:kinesin binding"/>
    <property type="evidence" value="ECO:0007669"/>
    <property type="project" value="InterPro"/>
</dbReference>
<keyword evidence="3" id="KW-1185">Reference proteome</keyword>
<dbReference type="AlphaFoldDB" id="A0A8C5HJ45"/>
<dbReference type="Ensembl" id="ENSGWIT00000049294.1">
    <property type="protein sequence ID" value="ENSGWIP00000045511.1"/>
    <property type="gene ID" value="ENSGWIG00000022061.1"/>
</dbReference>
<dbReference type="GO" id="GO:0007018">
    <property type="term" value="P:microtubule-based movement"/>
    <property type="evidence" value="ECO:0007669"/>
    <property type="project" value="TreeGrafter"/>
</dbReference>
<reference evidence="2" key="1">
    <citation type="submission" date="2025-08" db="UniProtKB">
        <authorList>
            <consortium name="Ensembl"/>
        </authorList>
    </citation>
    <scope>IDENTIFICATION</scope>
</reference>
<dbReference type="InterPro" id="IPR008658">
    <property type="entry name" value="KAP3"/>
</dbReference>
<dbReference type="GO" id="GO:0035869">
    <property type="term" value="C:ciliary transition zone"/>
    <property type="evidence" value="ECO:0007669"/>
    <property type="project" value="TreeGrafter"/>
</dbReference>
<evidence type="ECO:0000313" key="3">
    <source>
        <dbReference type="Proteomes" id="UP000694680"/>
    </source>
</evidence>
<proteinExistence type="predicted"/>
<dbReference type="GO" id="GO:0044782">
    <property type="term" value="P:cilium organization"/>
    <property type="evidence" value="ECO:0007669"/>
    <property type="project" value="TreeGrafter"/>
</dbReference>
<reference evidence="2" key="2">
    <citation type="submission" date="2025-09" db="UniProtKB">
        <authorList>
            <consortium name="Ensembl"/>
        </authorList>
    </citation>
    <scope>IDENTIFICATION</scope>
</reference>
<sequence length="741" mass="84746">MQDDPRYIKRKVTAGSLDVHPTEKALVVHYEVEASILGEGGGHVLGERKEGQKIIRVKSLSPSTDVAALAKKVVEECKLIPSSRLPQVEHLLYYLQNRKSSPVEDKLEKKEKRTAKPRELTPFDGMELNEEAIITQVDDYIELLYEGIPEKIRGAALILQLARNPDNLEELLHNGTCKPWKILVLREDWKQSVELATIIIYVFFCFSSFSQFHGVVSSYKIGALCMSVVEHELKRHDVWCEELRKKSKSAPENGTLRRDQDKALKKYQGLLAKQEQLLRVSLYLLLNLAEDTRTELKMRNKNIVGLLVKVLERDDEELLVLVVSFLKKLSIFLENKNDMAEVDTVERLARLVPCEHEDLLNLTLRLLLNLSFDSGLRAKMVEVGLLPKLTALLGDENNRQVALRILYHISIDDRFKGMFVYTDCIPQLMQSLYEHSEQETEAELISILINLAANKKNAQLMCEGNGLKMLMKRALKMKDCLLMKMIRNISQHDGATKPLYIDYVGDLAAEIRAEEEEEWVLECLGTLANLTIPDLDWELVLKEYNLVPYLKDRLKPGSAEDDLILEVVIMIGTVSIDDACAAMLAKSGIIPALIELLNAQQEDDEFVCQIVYVFYQMVFHQATRDVIIKDTQAPAYLIDLMHDKNTEIRKVCDNTLDIIAEYDEEWGRKIQSEKFRFHNNQWLEMVESRQADESEPYLYENDNDTADLFYSADGITPAEGSVSPDFFNDLQQQNGDFYHTG</sequence>
<evidence type="ECO:0000313" key="2">
    <source>
        <dbReference type="Ensembl" id="ENSGWIP00000045511.1"/>
    </source>
</evidence>
<dbReference type="SUPFAM" id="SSF48371">
    <property type="entry name" value="ARM repeat"/>
    <property type="match status" value="1"/>
</dbReference>
<dbReference type="InterPro" id="IPR011989">
    <property type="entry name" value="ARM-like"/>
</dbReference>
<dbReference type="InterPro" id="IPR000225">
    <property type="entry name" value="Armadillo"/>
</dbReference>
<dbReference type="Gene3D" id="1.25.10.10">
    <property type="entry name" value="Leucine-rich Repeat Variant"/>
    <property type="match status" value="1"/>
</dbReference>
<accession>A0A8C5HJ45</accession>
<evidence type="ECO:0000256" key="1">
    <source>
        <dbReference type="PROSITE-ProRule" id="PRU00259"/>
    </source>
</evidence>
<name>A0A8C5HJ45_GOUWI</name>
<dbReference type="SMART" id="SM00185">
    <property type="entry name" value="ARM"/>
    <property type="match status" value="3"/>
</dbReference>
<dbReference type="Pfam" id="PF05804">
    <property type="entry name" value="KAP"/>
    <property type="match status" value="1"/>
</dbReference>
<dbReference type="GO" id="GO:0005930">
    <property type="term" value="C:axoneme"/>
    <property type="evidence" value="ECO:0007669"/>
    <property type="project" value="TreeGrafter"/>
</dbReference>
<dbReference type="Proteomes" id="UP000694680">
    <property type="component" value="Unassembled WGS sequence"/>
</dbReference>
<gene>
    <name evidence="2" type="primary">LOC114458471</name>
</gene>
<dbReference type="InterPro" id="IPR016024">
    <property type="entry name" value="ARM-type_fold"/>
</dbReference>
<dbReference type="GO" id="GO:0016939">
    <property type="term" value="C:kinesin II complex"/>
    <property type="evidence" value="ECO:0007669"/>
    <property type="project" value="TreeGrafter"/>
</dbReference>